<feature type="region of interest" description="Disordered" evidence="5">
    <location>
        <begin position="77"/>
        <end position="123"/>
    </location>
</feature>
<feature type="compositionally biased region" description="Pro residues" evidence="5">
    <location>
        <begin position="359"/>
        <end position="368"/>
    </location>
</feature>
<dbReference type="InterPro" id="IPR002110">
    <property type="entry name" value="Ankyrin_rpt"/>
</dbReference>
<feature type="region of interest" description="Disordered" evidence="5">
    <location>
        <begin position="459"/>
        <end position="478"/>
    </location>
</feature>
<feature type="compositionally biased region" description="Low complexity" evidence="5">
    <location>
        <begin position="555"/>
        <end position="583"/>
    </location>
</feature>
<keyword evidence="8" id="KW-1185">Reference proteome</keyword>
<evidence type="ECO:0000313" key="7">
    <source>
        <dbReference type="EMBL" id="KAK5851649.1"/>
    </source>
</evidence>
<dbReference type="Gene3D" id="1.25.40.20">
    <property type="entry name" value="Ankyrin repeat-containing domain"/>
    <property type="match status" value="1"/>
</dbReference>
<feature type="region of interest" description="Disordered" evidence="5">
    <location>
        <begin position="353"/>
        <end position="428"/>
    </location>
</feature>
<feature type="region of interest" description="Disordered" evidence="5">
    <location>
        <begin position="937"/>
        <end position="988"/>
    </location>
</feature>
<reference evidence="7 8" key="1">
    <citation type="journal article" date="2023" name="Genes (Basel)">
        <title>Chromosome-Level Genome Assembly and Circadian Gene Repertoire of the Patagonia Blennie Eleginops maclovinus-The Closest Ancestral Proxy of Antarctic Cryonotothenioids.</title>
        <authorList>
            <person name="Cheng C.C."/>
            <person name="Rivera-Colon A.G."/>
            <person name="Minhas B.F."/>
            <person name="Wilson L."/>
            <person name="Rayamajhi N."/>
            <person name="Vargas-Chacoff L."/>
            <person name="Catchen J.M."/>
        </authorList>
    </citation>
    <scope>NUCLEOTIDE SEQUENCE [LARGE SCALE GENOMIC DNA]</scope>
    <source>
        <strain evidence="7">JMC-PN-2008</strain>
    </source>
</reference>
<feature type="compositionally biased region" description="Polar residues" evidence="5">
    <location>
        <begin position="503"/>
        <end position="516"/>
    </location>
</feature>
<feature type="compositionally biased region" description="Polar residues" evidence="5">
    <location>
        <begin position="613"/>
        <end position="628"/>
    </location>
</feature>
<feature type="repeat" description="ANK" evidence="4">
    <location>
        <begin position="877"/>
        <end position="910"/>
    </location>
</feature>
<dbReference type="PROSITE" id="PS50297">
    <property type="entry name" value="ANK_REP_REGION"/>
    <property type="match status" value="1"/>
</dbReference>
<comment type="similarity">
    <text evidence="3">Belongs to the SOWAH family.</text>
</comment>
<dbReference type="EMBL" id="JAUZQC010000021">
    <property type="protein sequence ID" value="KAK5851649.1"/>
    <property type="molecule type" value="Genomic_DNA"/>
</dbReference>
<feature type="region of interest" description="Disordered" evidence="5">
    <location>
        <begin position="488"/>
        <end position="586"/>
    </location>
</feature>
<comment type="caution">
    <text evidence="7">The sequence shown here is derived from an EMBL/GenBank/DDBJ whole genome shotgun (WGS) entry which is preliminary data.</text>
</comment>
<feature type="domain" description="SOWAHA-C winged helix-turn-helix" evidence="6">
    <location>
        <begin position="4"/>
        <end position="82"/>
    </location>
</feature>
<dbReference type="PANTHER" id="PTHR14491:SF3">
    <property type="entry name" value="ANKYRIN REPEAT DOMAIN-CONTAINING PROTEIN SOWAHB"/>
    <property type="match status" value="1"/>
</dbReference>
<protein>
    <recommendedName>
        <fullName evidence="6">SOWAHA-C winged helix-turn-helix domain-containing protein</fullName>
    </recommendedName>
</protein>
<proteinExistence type="inferred from homology"/>
<feature type="compositionally biased region" description="Low complexity" evidence="5">
    <location>
        <begin position="777"/>
        <end position="786"/>
    </location>
</feature>
<feature type="region of interest" description="Disordered" evidence="5">
    <location>
        <begin position="226"/>
        <end position="260"/>
    </location>
</feature>
<feature type="compositionally biased region" description="Low complexity" evidence="5">
    <location>
        <begin position="462"/>
        <end position="474"/>
    </location>
</feature>
<dbReference type="AlphaFoldDB" id="A0AAN7X0C8"/>
<feature type="region of interest" description="Disordered" evidence="5">
    <location>
        <begin position="308"/>
        <end position="337"/>
    </location>
</feature>
<dbReference type="SUPFAM" id="SSF48403">
    <property type="entry name" value="Ankyrin repeat"/>
    <property type="match status" value="1"/>
</dbReference>
<evidence type="ECO:0000313" key="8">
    <source>
        <dbReference type="Proteomes" id="UP001346869"/>
    </source>
</evidence>
<feature type="compositionally biased region" description="Low complexity" evidence="5">
    <location>
        <begin position="323"/>
        <end position="337"/>
    </location>
</feature>
<dbReference type="PANTHER" id="PTHR14491">
    <property type="entry name" value="SOSONDOWAH, ISOFORM G"/>
    <property type="match status" value="1"/>
</dbReference>
<gene>
    <name evidence="7" type="ORF">PBY51_023188</name>
</gene>
<evidence type="ECO:0000259" key="6">
    <source>
        <dbReference type="Pfam" id="PF25877"/>
    </source>
</evidence>
<feature type="compositionally biased region" description="Pro residues" evidence="5">
    <location>
        <begin position="312"/>
        <end position="322"/>
    </location>
</feature>
<reference evidence="7 8" key="2">
    <citation type="journal article" date="2023" name="Mol. Biol. Evol.">
        <title>Genomics of Secondarily Temperate Adaptation in the Only Non-Antarctic Icefish.</title>
        <authorList>
            <person name="Rivera-Colon A.G."/>
            <person name="Rayamajhi N."/>
            <person name="Minhas B.F."/>
            <person name="Madrigal G."/>
            <person name="Bilyk K.T."/>
            <person name="Yoon V."/>
            <person name="Hune M."/>
            <person name="Gregory S."/>
            <person name="Cheng C.H.C."/>
            <person name="Catchen J.M."/>
        </authorList>
    </citation>
    <scope>NUCLEOTIDE SEQUENCE [LARGE SCALE GENOMIC DNA]</scope>
    <source>
        <strain evidence="7">JMC-PN-2008</strain>
    </source>
</reference>
<evidence type="ECO:0000256" key="4">
    <source>
        <dbReference type="PROSITE-ProRule" id="PRU00023"/>
    </source>
</evidence>
<feature type="region of interest" description="Disordered" evidence="5">
    <location>
        <begin position="674"/>
        <end position="700"/>
    </location>
</feature>
<feature type="compositionally biased region" description="Basic and acidic residues" evidence="5">
    <location>
        <begin position="102"/>
        <end position="112"/>
    </location>
</feature>
<dbReference type="SMART" id="SM00248">
    <property type="entry name" value="ANK"/>
    <property type="match status" value="2"/>
</dbReference>
<evidence type="ECO:0000256" key="3">
    <source>
        <dbReference type="ARBA" id="ARBA00038122"/>
    </source>
</evidence>
<feature type="compositionally biased region" description="Polar residues" evidence="5">
    <location>
        <begin position="968"/>
        <end position="988"/>
    </location>
</feature>
<evidence type="ECO:0000256" key="5">
    <source>
        <dbReference type="SAM" id="MobiDB-lite"/>
    </source>
</evidence>
<dbReference type="InterPro" id="IPR036770">
    <property type="entry name" value="Ankyrin_rpt-contain_sf"/>
</dbReference>
<dbReference type="Pfam" id="PF12796">
    <property type="entry name" value="Ank_2"/>
    <property type="match status" value="1"/>
</dbReference>
<dbReference type="InterPro" id="IPR058889">
    <property type="entry name" value="WHD_SOWAHA-C"/>
</dbReference>
<feature type="region of interest" description="Disordered" evidence="5">
    <location>
        <begin position="613"/>
        <end position="652"/>
    </location>
</feature>
<evidence type="ECO:0000256" key="1">
    <source>
        <dbReference type="ARBA" id="ARBA00022737"/>
    </source>
</evidence>
<feature type="compositionally biased region" description="Low complexity" evidence="5">
    <location>
        <begin position="388"/>
        <end position="398"/>
    </location>
</feature>
<keyword evidence="1" id="KW-0677">Repeat</keyword>
<dbReference type="Pfam" id="PF25877">
    <property type="entry name" value="WHD_SOWAH"/>
    <property type="match status" value="1"/>
</dbReference>
<keyword evidence="2 4" id="KW-0040">ANK repeat</keyword>
<dbReference type="PROSITE" id="PS50088">
    <property type="entry name" value="ANK_REPEAT"/>
    <property type="match status" value="1"/>
</dbReference>
<dbReference type="Proteomes" id="UP001346869">
    <property type="component" value="Unassembled WGS sequence"/>
</dbReference>
<name>A0AAN7X0C8_ELEMC</name>
<sequence>MGTDFTQDALLHFLQCNGGSVKNTDLILHFKDFIRDNPDQKRNRELFKKFVNSVATVRQVEGVSYVVLRKKFKGYVPGNGEGGSSERLPAAKGTDTCPENGETPRQKPELREVTTPAPPGVTAGKTSLPVAGIMPYNNNTVQKNLNVRQQQVSSTPDVCGRPAAVSQTPAEPPAQHLITQVGQQRVGSGPGVTPVVASVRQETPHLHQEPPLHHNQVPPLRQTLPLHQGAPLPQTPPLHQVPPLHQTPPLHQEPPLHHNQVPPLRQTLPLHQRAPLPQTPLLHQVPPLRQTPPLHQEPPLQQLPLIHHNRTPPLPQTPPLHQVPPLRQTPPLHQEPPLQQLPLIHHNQEPLLHQEPPLHRTPPLPQVPPLHQNQVPPLRQGPPPQQTPPLHQTPVLLQSAPRLARHRPSYKSALSYDEDEEEEEVQVRRGSAVGAWPLSYPLGGLGNALSTSSPCIIDQQASPPISSSSSPSYSPERKLPKIYVQEAEEERLQGRRGPASGPTPGSVSGEVSSTRRSLPLEAERYTPSSDRATELVPRRDGPRYGKPAAFRQGPHQSRGQGLSSSHSSLFSPSSDPDFSRGSGWNSSCDELQAKAGAARGGSQIQEVIQRTQGSHLESVTQHADSKTTGPRHPTGHLHDNQEPTGYLSPFYHSTDHLHDDQVVPWHLSTGDLCDDREDAESSEGSTSSQPRRGAARRISSRLRSRMCRSLGADLDQLLQEDARAGGGSEAARLNRLHLISSSLSLRYDLSNSSLSSCSTPPSCHSFADLGEVKGGRRSSPGAPSSSTAEQEGPNRKPLVPLEPKEHVWLVKGAAGAWPDIYTLFREDSSLLNRQDFISGFTVLHWIAKHGDHRVLNTLWYGVQKAGLTFDVNARSTCGHTPLHIAAMHGHKNIMRLLVTKFGADVKLRDTAGKKPWQYLSRTTAPDVFQLLGAPARAAGGEGGGVGTEDPSGKQRQTQPRRRRHHLSFASSSSERPLTGTGTTRVKRSSSIAAFLKHKSLQTFYRNQSDSSV</sequence>
<feature type="region of interest" description="Disordered" evidence="5">
    <location>
        <begin position="768"/>
        <end position="799"/>
    </location>
</feature>
<organism evidence="7 8">
    <name type="scientific">Eleginops maclovinus</name>
    <name type="common">Patagonian blennie</name>
    <name type="synonym">Eleginus maclovinus</name>
    <dbReference type="NCBI Taxonomy" id="56733"/>
    <lineage>
        <taxon>Eukaryota</taxon>
        <taxon>Metazoa</taxon>
        <taxon>Chordata</taxon>
        <taxon>Craniata</taxon>
        <taxon>Vertebrata</taxon>
        <taxon>Euteleostomi</taxon>
        <taxon>Actinopterygii</taxon>
        <taxon>Neopterygii</taxon>
        <taxon>Teleostei</taxon>
        <taxon>Neoteleostei</taxon>
        <taxon>Acanthomorphata</taxon>
        <taxon>Eupercaria</taxon>
        <taxon>Perciformes</taxon>
        <taxon>Notothenioidei</taxon>
        <taxon>Eleginopidae</taxon>
        <taxon>Eleginops</taxon>
    </lineage>
</organism>
<feature type="compositionally biased region" description="Basic and acidic residues" evidence="5">
    <location>
        <begin position="531"/>
        <end position="543"/>
    </location>
</feature>
<evidence type="ECO:0000256" key="2">
    <source>
        <dbReference type="ARBA" id="ARBA00023043"/>
    </source>
</evidence>
<accession>A0AAN7X0C8</accession>